<feature type="domain" description="HotDog ACOT-type" evidence="4">
    <location>
        <begin position="34"/>
        <end position="146"/>
    </location>
</feature>
<protein>
    <submittedName>
        <fullName evidence="5">Acyl-CoA thioesterase</fullName>
        <ecNumber evidence="5">3.1.2.20</ecNumber>
    </submittedName>
</protein>
<dbReference type="PANTHER" id="PTHR11049:SF16">
    <property type="entry name" value="PROTEIN VDLD"/>
    <property type="match status" value="1"/>
</dbReference>
<keyword evidence="2 3" id="KW-0378">Hydrolase</keyword>
<dbReference type="InterPro" id="IPR006683">
    <property type="entry name" value="Thioestr_dom"/>
</dbReference>
<dbReference type="PANTHER" id="PTHR11049">
    <property type="entry name" value="ACYL COENZYME A THIOESTER HYDROLASE"/>
    <property type="match status" value="1"/>
</dbReference>
<dbReference type="EMBL" id="JBBKXX010000003">
    <property type="protein sequence ID" value="MFD3408853.1"/>
    <property type="molecule type" value="Genomic_DNA"/>
</dbReference>
<organism evidence="5 6">
    <name type="scientific">Aquirufa esocilacus</name>
    <dbReference type="NCBI Taxonomy" id="3096513"/>
    <lineage>
        <taxon>Bacteria</taxon>
        <taxon>Pseudomonadati</taxon>
        <taxon>Bacteroidota</taxon>
        <taxon>Cytophagia</taxon>
        <taxon>Cytophagales</taxon>
        <taxon>Flectobacillaceae</taxon>
        <taxon>Aquirufa</taxon>
    </lineage>
</organism>
<dbReference type="Gene3D" id="3.10.129.10">
    <property type="entry name" value="Hotdog Thioesterase"/>
    <property type="match status" value="1"/>
</dbReference>
<evidence type="ECO:0000256" key="1">
    <source>
        <dbReference type="ARBA" id="ARBA00010458"/>
    </source>
</evidence>
<dbReference type="CDD" id="cd03442">
    <property type="entry name" value="BFIT_BACH"/>
    <property type="match status" value="1"/>
</dbReference>
<sequence length="208" mass="22970">MKAISKGVAFFYGQNLASLEPTKSTYMLIPKRVTDSETTITELMIPAFANFSGKIHGGTLLSLMDKVAYVCAAKHSGNYCVTVAVEGVEFFNPVEVGDLVSIKASVNYVGRTTMIIGMRIESLKPKTGVVTHTNSCYFTMAAKNDDGELTEVPGLILENETQTRRFAEGKLLRKLSLEKRELLKSDLKNIYSGDIRKMCDGEKCELTY</sequence>
<evidence type="ECO:0000313" key="6">
    <source>
        <dbReference type="Proteomes" id="UP001598019"/>
    </source>
</evidence>
<reference evidence="5 6" key="1">
    <citation type="submission" date="2024-03" db="EMBL/GenBank/DDBJ databases">
        <title>Aquirufa genome sequencing.</title>
        <authorList>
            <person name="Pitt A."/>
            <person name="Hahn M.W."/>
        </authorList>
    </citation>
    <scope>NUCLEOTIDE SEQUENCE [LARGE SCALE GENOMIC DNA]</scope>
    <source>
        <strain evidence="5 6">HETE-83D</strain>
    </source>
</reference>
<dbReference type="RefSeq" id="WP_377981215.1">
    <property type="nucleotide sequence ID" value="NZ_JBBKXX010000003.1"/>
</dbReference>
<proteinExistence type="inferred from homology"/>
<comment type="caution">
    <text evidence="5">The sequence shown here is derived from an EMBL/GenBank/DDBJ whole genome shotgun (WGS) entry which is preliminary data.</text>
</comment>
<name>A0ABW6DJH8_9BACT</name>
<keyword evidence="6" id="KW-1185">Reference proteome</keyword>
<dbReference type="PROSITE" id="PS51770">
    <property type="entry name" value="HOTDOG_ACOT"/>
    <property type="match status" value="1"/>
</dbReference>
<evidence type="ECO:0000259" key="4">
    <source>
        <dbReference type="PROSITE" id="PS51770"/>
    </source>
</evidence>
<dbReference type="InterPro" id="IPR040170">
    <property type="entry name" value="Cytosol_ACT"/>
</dbReference>
<gene>
    <name evidence="5" type="ORF">SKC37_09315</name>
</gene>
<evidence type="ECO:0000313" key="5">
    <source>
        <dbReference type="EMBL" id="MFD3408853.1"/>
    </source>
</evidence>
<dbReference type="InterPro" id="IPR029069">
    <property type="entry name" value="HotDog_dom_sf"/>
</dbReference>
<dbReference type="Pfam" id="PF03061">
    <property type="entry name" value="4HBT"/>
    <property type="match status" value="1"/>
</dbReference>
<dbReference type="GO" id="GO:0047617">
    <property type="term" value="F:fatty acyl-CoA hydrolase activity"/>
    <property type="evidence" value="ECO:0007669"/>
    <property type="project" value="UniProtKB-EC"/>
</dbReference>
<accession>A0ABW6DJH8</accession>
<dbReference type="InterPro" id="IPR033120">
    <property type="entry name" value="HOTDOG_ACOT"/>
</dbReference>
<evidence type="ECO:0000256" key="2">
    <source>
        <dbReference type="ARBA" id="ARBA00022801"/>
    </source>
</evidence>
<comment type="similarity">
    <text evidence="1">Belongs to the acyl coenzyme A hydrolase family.</text>
</comment>
<dbReference type="EC" id="3.1.2.20" evidence="5"/>
<evidence type="ECO:0000256" key="3">
    <source>
        <dbReference type="PROSITE-ProRule" id="PRU01106"/>
    </source>
</evidence>
<dbReference type="SUPFAM" id="SSF54637">
    <property type="entry name" value="Thioesterase/thiol ester dehydrase-isomerase"/>
    <property type="match status" value="1"/>
</dbReference>
<dbReference type="Proteomes" id="UP001598019">
    <property type="component" value="Unassembled WGS sequence"/>
</dbReference>